<dbReference type="Proteomes" id="UP001269819">
    <property type="component" value="Unassembled WGS sequence"/>
</dbReference>
<protein>
    <submittedName>
        <fullName evidence="2">Uncharacterized protein</fullName>
    </submittedName>
</protein>
<dbReference type="RefSeq" id="WP_316973222.1">
    <property type="nucleotide sequence ID" value="NZ_JAWIIJ010000004.1"/>
</dbReference>
<reference evidence="2 3" key="1">
    <citation type="submission" date="2023-10" db="EMBL/GenBank/DDBJ databases">
        <title>Characteristics and mechanism of a salt-tolerant marine origin heterotrophic nitrifying- aerobic denitrifying bacteria Marinobacter xestospongiae HN1.</title>
        <authorList>
            <person name="Qi R."/>
        </authorList>
    </citation>
    <scope>NUCLEOTIDE SEQUENCE [LARGE SCALE GENOMIC DNA]</scope>
    <source>
        <strain evidence="2 3">HN1</strain>
    </source>
</reference>
<comment type="caution">
    <text evidence="2">The sequence shown here is derived from an EMBL/GenBank/DDBJ whole genome shotgun (WGS) entry which is preliminary data.</text>
</comment>
<dbReference type="EMBL" id="JAWIIJ010000004">
    <property type="protein sequence ID" value="MDV2078458.1"/>
    <property type="molecule type" value="Genomic_DNA"/>
</dbReference>
<proteinExistence type="predicted"/>
<organism evidence="2 3">
    <name type="scientific">Marinobacter xestospongiae</name>
    <dbReference type="NCBI Taxonomy" id="994319"/>
    <lineage>
        <taxon>Bacteria</taxon>
        <taxon>Pseudomonadati</taxon>
        <taxon>Pseudomonadota</taxon>
        <taxon>Gammaproteobacteria</taxon>
        <taxon>Pseudomonadales</taxon>
        <taxon>Marinobacteraceae</taxon>
        <taxon>Marinobacter</taxon>
    </lineage>
</organism>
<feature type="signal peptide" evidence="1">
    <location>
        <begin position="1"/>
        <end position="26"/>
    </location>
</feature>
<gene>
    <name evidence="2" type="ORF">RYS15_07170</name>
</gene>
<sequence>MFSRMTEGTPMIKRMTVSIALTAALAAPVAAESLTEEQVALFLDKTPAIEAVLASTNQDLSKAENKQVQNAIFDLRPYTTLTEIMATKPSMAMLDQVARKSGYDGFADYAQVFDRIFSIAITGDMVATAATLGEPNPDPALSQNPYAYVNDDSNPPELRAKIRNDLNEFCQERCVNPDDMEIVGRHYEAVAEAVHVR</sequence>
<evidence type="ECO:0000313" key="3">
    <source>
        <dbReference type="Proteomes" id="UP001269819"/>
    </source>
</evidence>
<accession>A0ABU3VW03</accession>
<evidence type="ECO:0000313" key="2">
    <source>
        <dbReference type="EMBL" id="MDV2078458.1"/>
    </source>
</evidence>
<keyword evidence="1" id="KW-0732">Signal</keyword>
<feature type="chain" id="PRO_5046200763" evidence="1">
    <location>
        <begin position="27"/>
        <end position="197"/>
    </location>
</feature>
<evidence type="ECO:0000256" key="1">
    <source>
        <dbReference type="SAM" id="SignalP"/>
    </source>
</evidence>
<keyword evidence="3" id="KW-1185">Reference proteome</keyword>
<name>A0ABU3VW03_9GAMM</name>